<protein>
    <recommendedName>
        <fullName evidence="2">Cupin type-1 domain-containing protein</fullName>
    </recommendedName>
</protein>
<evidence type="ECO:0000313" key="4">
    <source>
        <dbReference type="Proteomes" id="UP000734854"/>
    </source>
</evidence>
<dbReference type="PANTHER" id="PTHR31238">
    <property type="entry name" value="GERMIN-LIKE PROTEIN SUBFAMILY 3 MEMBER 3"/>
    <property type="match status" value="1"/>
</dbReference>
<evidence type="ECO:0000313" key="3">
    <source>
        <dbReference type="EMBL" id="KAG6538793.1"/>
    </source>
</evidence>
<dbReference type="AlphaFoldDB" id="A0A8J5IUK2"/>
<evidence type="ECO:0000256" key="1">
    <source>
        <dbReference type="SAM" id="MobiDB-lite"/>
    </source>
</evidence>
<feature type="compositionally biased region" description="Polar residues" evidence="1">
    <location>
        <begin position="219"/>
        <end position="237"/>
    </location>
</feature>
<dbReference type="Proteomes" id="UP000734854">
    <property type="component" value="Unassembled WGS sequence"/>
</dbReference>
<accession>A0A8J5IUK2</accession>
<gene>
    <name evidence="3" type="ORF">ZIOFF_003922</name>
</gene>
<name>A0A8J5IUK2_ZINOF</name>
<feature type="region of interest" description="Disordered" evidence="1">
    <location>
        <begin position="206"/>
        <end position="248"/>
    </location>
</feature>
<feature type="domain" description="Cupin type-1" evidence="2">
    <location>
        <begin position="6"/>
        <end position="52"/>
    </location>
</feature>
<dbReference type="Pfam" id="PF00190">
    <property type="entry name" value="Cupin_1"/>
    <property type="match status" value="1"/>
</dbReference>
<dbReference type="InterPro" id="IPR014710">
    <property type="entry name" value="RmlC-like_jellyroll"/>
</dbReference>
<comment type="caution">
    <text evidence="3">The sequence shown here is derived from an EMBL/GenBank/DDBJ whole genome shotgun (WGS) entry which is preliminary data.</text>
</comment>
<reference evidence="3 4" key="1">
    <citation type="submission" date="2020-08" db="EMBL/GenBank/DDBJ databases">
        <title>Plant Genome Project.</title>
        <authorList>
            <person name="Zhang R.-G."/>
        </authorList>
    </citation>
    <scope>NUCLEOTIDE SEQUENCE [LARGE SCALE GENOMIC DNA]</scope>
    <source>
        <tissue evidence="3">Rhizome</tissue>
    </source>
</reference>
<keyword evidence="4" id="KW-1185">Reference proteome</keyword>
<sequence length="248" mass="26983">MLTVAGDDRAVATAAFGSQSPGLMTVPNAVFGSNPPVPAVILAKAFQLNTTTIEWLQQQNWMELSKPQTLGQFKLESTYVVAIDNLANLDFNVNLLLEEGLLFYFRLSPIAQTILKASLDQYLKLIEFEFGEHGTLPTGSLGDAAVNTRELSSPHPLMLVVPHSFDESGEPLRINRKRHRLQGPLTESSLPVAALMSDHLIEARSPLVEPSSHPRESRSQQVEVNSASHPVNASSSCLPHDPVSSIPS</sequence>
<dbReference type="Gene3D" id="2.60.120.10">
    <property type="entry name" value="Jelly Rolls"/>
    <property type="match status" value="1"/>
</dbReference>
<dbReference type="EMBL" id="JACMSC010000001">
    <property type="protein sequence ID" value="KAG6538793.1"/>
    <property type="molecule type" value="Genomic_DNA"/>
</dbReference>
<dbReference type="InterPro" id="IPR006045">
    <property type="entry name" value="Cupin_1"/>
</dbReference>
<organism evidence="3 4">
    <name type="scientific">Zingiber officinale</name>
    <name type="common">Ginger</name>
    <name type="synonym">Amomum zingiber</name>
    <dbReference type="NCBI Taxonomy" id="94328"/>
    <lineage>
        <taxon>Eukaryota</taxon>
        <taxon>Viridiplantae</taxon>
        <taxon>Streptophyta</taxon>
        <taxon>Embryophyta</taxon>
        <taxon>Tracheophyta</taxon>
        <taxon>Spermatophyta</taxon>
        <taxon>Magnoliopsida</taxon>
        <taxon>Liliopsida</taxon>
        <taxon>Zingiberales</taxon>
        <taxon>Zingiberaceae</taxon>
        <taxon>Zingiber</taxon>
    </lineage>
</organism>
<proteinExistence type="predicted"/>
<evidence type="ECO:0000259" key="2">
    <source>
        <dbReference type="Pfam" id="PF00190"/>
    </source>
</evidence>